<dbReference type="Proteomes" id="UP001230005">
    <property type="component" value="Unassembled WGS sequence"/>
</dbReference>
<keyword evidence="2" id="KW-1185">Reference proteome</keyword>
<reference evidence="1 2" key="1">
    <citation type="submission" date="2023-07" db="EMBL/GenBank/DDBJ databases">
        <title>Genomic Encyclopedia of Type Strains, Phase IV (KMG-IV): sequencing the most valuable type-strain genomes for metagenomic binning, comparative biology and taxonomic classification.</title>
        <authorList>
            <person name="Goeker M."/>
        </authorList>
    </citation>
    <scope>NUCLEOTIDE SEQUENCE [LARGE SCALE GENOMIC DNA]</scope>
    <source>
        <strain evidence="1 2">DSM 9768</strain>
    </source>
</reference>
<proteinExistence type="predicted"/>
<evidence type="ECO:0000313" key="1">
    <source>
        <dbReference type="EMBL" id="MDQ0252865.1"/>
    </source>
</evidence>
<sequence length="276" mass="31630">MNETILNTGQATADNIPSQMSQIYYFLRVPTIEMAEQVLHVLDQNAESAARSAHCSWKRDWITKSRMGLANHTMAELTYENLKEVGAPKFNEEAIKVAQKIQKNLGLEPMKEPFLEEIESVIHPQEAEAKLRTTLPSWQQHFTSDDYTEYCWHAPTVRLYVGRPALKAPEGFHYPTWVMNTLGGIRECIDPMIVSASSTVGLTIIDLLTKKDVLEKAKQEFIERTGGGINGSKWIDPLCEYEPPIHFRWPEYITTERQKYEWVIPASPRENLLIPK</sequence>
<organism evidence="1 2">
    <name type="scientific">Evansella vedderi</name>
    <dbReference type="NCBI Taxonomy" id="38282"/>
    <lineage>
        <taxon>Bacteria</taxon>
        <taxon>Bacillati</taxon>
        <taxon>Bacillota</taxon>
        <taxon>Bacilli</taxon>
        <taxon>Bacillales</taxon>
        <taxon>Bacillaceae</taxon>
        <taxon>Evansella</taxon>
    </lineage>
</organism>
<name>A0ABT9ZRS8_9BACI</name>
<gene>
    <name evidence="1" type="ORF">J2S74_000237</name>
</gene>
<evidence type="ECO:0000313" key="2">
    <source>
        <dbReference type="Proteomes" id="UP001230005"/>
    </source>
</evidence>
<protein>
    <submittedName>
        <fullName evidence="1">Metal-dependent amidase/aminoacylase/carboxypeptidase family protein</fullName>
    </submittedName>
</protein>
<dbReference type="EMBL" id="JAUSUG010000001">
    <property type="protein sequence ID" value="MDQ0252865.1"/>
    <property type="molecule type" value="Genomic_DNA"/>
</dbReference>
<accession>A0ABT9ZRS8</accession>
<dbReference type="RefSeq" id="WP_307320776.1">
    <property type="nucleotide sequence ID" value="NZ_JAUSUG010000001.1"/>
</dbReference>
<comment type="caution">
    <text evidence="1">The sequence shown here is derived from an EMBL/GenBank/DDBJ whole genome shotgun (WGS) entry which is preliminary data.</text>
</comment>